<dbReference type="GO" id="GO:0016491">
    <property type="term" value="F:oxidoreductase activity"/>
    <property type="evidence" value="ECO:0007669"/>
    <property type="project" value="UniProtKB-ARBA"/>
</dbReference>
<dbReference type="GO" id="GO:0046872">
    <property type="term" value="F:metal ion binding"/>
    <property type="evidence" value="ECO:0007669"/>
    <property type="project" value="UniProtKB-ARBA"/>
</dbReference>
<dbReference type="InterPro" id="IPR029063">
    <property type="entry name" value="SAM-dependent_MTases_sf"/>
</dbReference>
<protein>
    <recommendedName>
        <fullName evidence="4">Methyltransferase type 11 domain-containing protein</fullName>
    </recommendedName>
</protein>
<evidence type="ECO:0008006" key="4">
    <source>
        <dbReference type="Google" id="ProtNLM"/>
    </source>
</evidence>
<reference evidence="3" key="1">
    <citation type="submission" date="2014-11" db="EMBL/GenBank/DDBJ databases">
        <authorList>
            <person name="Otto D Thomas"/>
            <person name="Naeem Raeece"/>
        </authorList>
    </citation>
    <scope>NUCLEOTIDE SEQUENCE</scope>
</reference>
<dbReference type="Gene3D" id="3.40.50.150">
    <property type="entry name" value="Vaccinia Virus protein VP39"/>
    <property type="match status" value="1"/>
</dbReference>
<organism evidence="3">
    <name type="scientific">Chromera velia CCMP2878</name>
    <dbReference type="NCBI Taxonomy" id="1169474"/>
    <lineage>
        <taxon>Eukaryota</taxon>
        <taxon>Sar</taxon>
        <taxon>Alveolata</taxon>
        <taxon>Colpodellida</taxon>
        <taxon>Chromeraceae</taxon>
        <taxon>Chromera</taxon>
    </lineage>
</organism>
<feature type="compositionally biased region" description="Low complexity" evidence="2">
    <location>
        <begin position="605"/>
        <end position="624"/>
    </location>
</feature>
<feature type="region of interest" description="Disordered" evidence="2">
    <location>
        <begin position="605"/>
        <end position="633"/>
    </location>
</feature>
<dbReference type="AlphaFoldDB" id="A0A0G4FAX2"/>
<sequence length="834" mass="92512">MISLSRGKLPGIALTFRLQLSSAFPLFTRHLHTLSHELQEARETYRSEGFVCFRSALPSHFLESLREAFSFFVKESKRHQRHTAAFDIADTHTQSNPQVKKIKRPHLWHPVFANITRHPSVVSLVSRLLQRDVEGAPHHSPPGAIRVGVRFQGDKLNSKPPLQPSSAIAFHQDWAFYPHTNDDLCTVSIPLEDLDEENGTLLYVPSSHRGPLFSHHDKNTGNFAGGITDSDFDPKSVPLKALVCPAGSIAVHHVRTVHGSLPNLSTRPRPLLLLQYALGDAWPLQQHPRGAWGIEAGPERQIDEWTISQAYTVTEGTEPVRRPFLSSVPVSLPMPWPGRGELNSLYATQSVLDSSAVDLKRLPQGVGVVKCVDGRGDRDVDRRGPAMGSQFRFLFEKARMAARDGDVGECLGWQRLLQFVGGGPYGQIFQCVSLREKLQKRLVELCLSDEKGRSVDSGEGGHGDERIFEGLRSLFQKEILPTEEFRLAFENFKDRRAEARASEFMQVMKDHLPHSERATGMSDKDREEGKNIKKFRLLDWGCGDGSVASSLGRALGDQWEVSGCDVRAEGGGSQPKNFPSNVQFDRVPPTSAEDWMCVPGLVAGGQPSASSSSSIRSSMSNGSGETSASMTESQMMPKLGEYRLPYADRSIDVMTFCMSLHHAHWRQEVFNEFWRVLKRPGGLLCLREHDVSDEETKAVLDLVHGLHLRVWASDEKALPSFCEEFRSFYTSEPVWHAALTAAGFKRLVLRPANDERVPLNTAPSAESAVTGFTQSPPDSTAAAGGEAQRSNSAGSIGGSEKLVEDLDRLEVGIFSEQEAFFQNPKKVFYALYTT</sequence>
<dbReference type="PANTHER" id="PTHR20883">
    <property type="entry name" value="PHYTANOYL-COA DIOXYGENASE DOMAIN CONTAINING 1"/>
    <property type="match status" value="1"/>
</dbReference>
<dbReference type="Gene3D" id="2.60.120.620">
    <property type="entry name" value="q2cbj1_9rhob like domain"/>
    <property type="match status" value="1"/>
</dbReference>
<dbReference type="SUPFAM" id="SSF51197">
    <property type="entry name" value="Clavaminate synthase-like"/>
    <property type="match status" value="1"/>
</dbReference>
<gene>
    <name evidence="3" type="ORF">Cvel_16075</name>
</gene>
<dbReference type="InterPro" id="IPR008775">
    <property type="entry name" value="Phytyl_CoA_dOase-like"/>
</dbReference>
<evidence type="ECO:0000256" key="2">
    <source>
        <dbReference type="SAM" id="MobiDB-lite"/>
    </source>
</evidence>
<evidence type="ECO:0000313" key="3">
    <source>
        <dbReference type="EMBL" id="CEM10061.1"/>
    </source>
</evidence>
<dbReference type="Pfam" id="PF13489">
    <property type="entry name" value="Methyltransf_23"/>
    <property type="match status" value="1"/>
</dbReference>
<name>A0A0G4FAX2_9ALVE</name>
<proteinExistence type="predicted"/>
<feature type="region of interest" description="Disordered" evidence="2">
    <location>
        <begin position="759"/>
        <end position="798"/>
    </location>
</feature>
<evidence type="ECO:0000256" key="1">
    <source>
        <dbReference type="ARBA" id="ARBA00001962"/>
    </source>
</evidence>
<dbReference type="Pfam" id="PF05721">
    <property type="entry name" value="PhyH"/>
    <property type="match status" value="1"/>
</dbReference>
<dbReference type="EMBL" id="CDMZ01000246">
    <property type="protein sequence ID" value="CEM10061.1"/>
    <property type="molecule type" value="Genomic_DNA"/>
</dbReference>
<comment type="cofactor">
    <cofactor evidence="1">
        <name>Fe cation</name>
        <dbReference type="ChEBI" id="CHEBI:24875"/>
    </cofactor>
</comment>
<dbReference type="SUPFAM" id="SSF53335">
    <property type="entry name" value="S-adenosyl-L-methionine-dependent methyltransferases"/>
    <property type="match status" value="1"/>
</dbReference>
<dbReference type="PANTHER" id="PTHR20883:SF48">
    <property type="entry name" value="ECTOINE DIOXYGENASE"/>
    <property type="match status" value="1"/>
</dbReference>
<accession>A0A0G4FAX2</accession>
<dbReference type="VEuPathDB" id="CryptoDB:Cvel_16075"/>